<reference evidence="4" key="1">
    <citation type="submission" date="2016-10" db="EMBL/GenBank/DDBJ databases">
        <title>Frankia sp. NRRL B-16386 Genome sequencing.</title>
        <authorList>
            <person name="Ghodhbane-Gtari F."/>
            <person name="Swanson E."/>
            <person name="Gueddou A."/>
            <person name="Hezbri K."/>
            <person name="Ktari K."/>
            <person name="Nouioui I."/>
            <person name="Morris K."/>
            <person name="Simpson S."/>
            <person name="Abebe-Akele F."/>
            <person name="Thomas K."/>
            <person name="Gtari M."/>
            <person name="Tisa L.S."/>
        </authorList>
    </citation>
    <scope>NUCLEOTIDE SEQUENCE [LARGE SCALE GENOMIC DNA]</scope>
    <source>
        <strain evidence="4">NRRL B-16386</strain>
    </source>
</reference>
<keyword evidence="2" id="KW-0812">Transmembrane</keyword>
<accession>A0A1V2IHY1</accession>
<evidence type="ECO:0000313" key="3">
    <source>
        <dbReference type="EMBL" id="ONH32802.1"/>
    </source>
</evidence>
<dbReference type="AlphaFoldDB" id="A0A1V2IHY1"/>
<dbReference type="RefSeq" id="WP_076813504.1">
    <property type="nucleotide sequence ID" value="NZ_MOMC01000008.1"/>
</dbReference>
<dbReference type="EMBL" id="MOMC01000008">
    <property type="protein sequence ID" value="ONH32802.1"/>
    <property type="molecule type" value="Genomic_DNA"/>
</dbReference>
<evidence type="ECO:0000256" key="2">
    <source>
        <dbReference type="SAM" id="Phobius"/>
    </source>
</evidence>
<name>A0A1V2IHY1_9ACTN</name>
<sequence>MPDTDPLTRLRGLRAEAPRRTVGPGFADAVHARVRRRRARVRSAGAAVLAAAVVLGVVIPLRIASPQVDGGAATNVDAQPGDTPGGFAVTWLPDGVRLKGNGRATLTSDGKGGSSSGDAEVPYLGAQKLYELGRTTFVSQFTTPQDDEDYRRGHGFTRVTVTPTACADGPPCQPTSVWSMATLSPAELAARPNPASVWVSVTWRPDTVITQDAVVARAENFINRLPPDMTMHVARDTVGGRPAVLLNAVGATHGHYYYYDTSPDRDHSAALIWTTPDGVALAVEVAGTTPADPAVLHRIADGVGLHQMPPIANYTPPAYPPALPDAATTSAVTTAVTDAFTGTTPTDRWVAAVRDGPRLLSTRELVADQLPRFAQTVTVQVFDLVQVGPDIVTAHMTVSSDDPNAVPTSGPHGMRNTDGSPVDTSALDFEVTVVHTAAGWQVNADNYCRLISNLNVSGLDC</sequence>
<evidence type="ECO:0000256" key="1">
    <source>
        <dbReference type="SAM" id="MobiDB-lite"/>
    </source>
</evidence>
<evidence type="ECO:0000313" key="4">
    <source>
        <dbReference type="Proteomes" id="UP000188929"/>
    </source>
</evidence>
<feature type="region of interest" description="Disordered" evidence="1">
    <location>
        <begin position="398"/>
        <end position="422"/>
    </location>
</feature>
<feature type="transmembrane region" description="Helical" evidence="2">
    <location>
        <begin position="43"/>
        <end position="63"/>
    </location>
</feature>
<dbReference type="OrthoDB" id="3214506at2"/>
<keyword evidence="2" id="KW-1133">Transmembrane helix</keyword>
<keyword evidence="2" id="KW-0472">Membrane</keyword>
<proteinExistence type="predicted"/>
<comment type="caution">
    <text evidence="3">The sequence shown here is derived from an EMBL/GenBank/DDBJ whole genome shotgun (WGS) entry which is preliminary data.</text>
</comment>
<keyword evidence="4" id="KW-1185">Reference proteome</keyword>
<protein>
    <submittedName>
        <fullName evidence="3">Uncharacterized protein</fullName>
    </submittedName>
</protein>
<gene>
    <name evidence="3" type="ORF">BL253_03445</name>
</gene>
<organism evidence="3 4">
    <name type="scientific">Pseudofrankia asymbiotica</name>
    <dbReference type="NCBI Taxonomy" id="1834516"/>
    <lineage>
        <taxon>Bacteria</taxon>
        <taxon>Bacillati</taxon>
        <taxon>Actinomycetota</taxon>
        <taxon>Actinomycetes</taxon>
        <taxon>Frankiales</taxon>
        <taxon>Frankiaceae</taxon>
        <taxon>Pseudofrankia</taxon>
    </lineage>
</organism>
<dbReference type="Proteomes" id="UP000188929">
    <property type="component" value="Unassembled WGS sequence"/>
</dbReference>